<dbReference type="EMBL" id="LR796249">
    <property type="protein sequence ID" value="CAB4131651.1"/>
    <property type="molecule type" value="Genomic_DNA"/>
</dbReference>
<dbReference type="EMBL" id="LR796294">
    <property type="protein sequence ID" value="CAB4135074.1"/>
    <property type="molecule type" value="Genomic_DNA"/>
</dbReference>
<reference evidence="1" key="1">
    <citation type="submission" date="2020-04" db="EMBL/GenBank/DDBJ databases">
        <authorList>
            <person name="Chiriac C."/>
            <person name="Salcher M."/>
            <person name="Ghai R."/>
            <person name="Kavagutti S V."/>
        </authorList>
    </citation>
    <scope>NUCLEOTIDE SEQUENCE</scope>
</reference>
<protein>
    <submittedName>
        <fullName evidence="1">Uncharacterized protein</fullName>
    </submittedName>
</protein>
<proteinExistence type="predicted"/>
<evidence type="ECO:0000313" key="1">
    <source>
        <dbReference type="EMBL" id="CAB4131651.1"/>
    </source>
</evidence>
<accession>A0A6J5LBE6</accession>
<sequence length="108" mass="11315">MTPSRYAAVASIMRTKVANEVTEAAKKMTIGEMAGSLRRGTGHVWDAANVGAQHAAEHLTSKGAPKLVAGAIHAAPVVGAAYLGLKGLQGLSNWNTNRIMRNQMQGGY</sequence>
<organism evidence="1">
    <name type="scientific">uncultured Caudovirales phage</name>
    <dbReference type="NCBI Taxonomy" id="2100421"/>
    <lineage>
        <taxon>Viruses</taxon>
        <taxon>Duplodnaviria</taxon>
        <taxon>Heunggongvirae</taxon>
        <taxon>Uroviricota</taxon>
        <taxon>Caudoviricetes</taxon>
        <taxon>Peduoviridae</taxon>
        <taxon>Maltschvirus</taxon>
        <taxon>Maltschvirus maltsch</taxon>
    </lineage>
</organism>
<evidence type="ECO:0000313" key="2">
    <source>
        <dbReference type="EMBL" id="CAB4135074.1"/>
    </source>
</evidence>
<gene>
    <name evidence="1" type="ORF">UFOVP127_199</name>
    <name evidence="2" type="ORF">UFOVP276_62</name>
</gene>
<name>A0A6J5LBE6_9CAUD</name>